<evidence type="ECO:0000256" key="2">
    <source>
        <dbReference type="ARBA" id="ARBA00022857"/>
    </source>
</evidence>
<evidence type="ECO:0000256" key="5">
    <source>
        <dbReference type="NCBIfam" id="TIGR00112"/>
    </source>
</evidence>
<evidence type="ECO:0000259" key="9">
    <source>
        <dbReference type="Pfam" id="PF14748"/>
    </source>
</evidence>
<dbReference type="PANTHER" id="PTHR11645">
    <property type="entry name" value="PYRROLINE-5-CARBOXYLATE REDUCTASE"/>
    <property type="match status" value="1"/>
</dbReference>
<dbReference type="SUPFAM" id="SSF51735">
    <property type="entry name" value="NAD(P)-binding Rossmann-fold domains"/>
    <property type="match status" value="1"/>
</dbReference>
<dbReference type="Gene3D" id="1.10.3730.10">
    <property type="entry name" value="ProC C-terminal domain-like"/>
    <property type="match status" value="1"/>
</dbReference>
<dbReference type="FunFam" id="1.10.3730.10:FF:000001">
    <property type="entry name" value="Pyrroline-5-carboxylate reductase"/>
    <property type="match status" value="1"/>
</dbReference>
<keyword evidence="3 4" id="KW-0560">Oxidoreductase</keyword>
<dbReference type="GO" id="GO:0005737">
    <property type="term" value="C:cytoplasm"/>
    <property type="evidence" value="ECO:0007669"/>
    <property type="project" value="UniProtKB-SubCell"/>
</dbReference>
<sequence>MAETTNKYKVGVVGLGKMGGAIALGIHASGKGSVAGFDPFAKSKIPGIDYKSGIASLEESADIIILAVKPGDIASVLGEFQKPKSFLSIAAGIPISVLQEKAPKGSKLARLMPNLPLVVGRGAIGYYGDKSLDGVISDLFASLGVVVSLDKEGLMDAVTGLSGSGPAYVYTFLHALAEGGLKEGLSYSQSLDLAMETISGSLEYFRKLKESDKDLHPMEVRNWVTSPGGTTIHGLDALERGGFVSSVRDAVTAATKRSLELGSKD</sequence>
<evidence type="ECO:0000256" key="4">
    <source>
        <dbReference type="HAMAP-Rule" id="MF_01925"/>
    </source>
</evidence>
<evidence type="ECO:0000256" key="3">
    <source>
        <dbReference type="ARBA" id="ARBA00023002"/>
    </source>
</evidence>
<dbReference type="InterPro" id="IPR053790">
    <property type="entry name" value="P5CR-like_CS"/>
</dbReference>
<dbReference type="SUPFAM" id="SSF48179">
    <property type="entry name" value="6-phosphogluconate dehydrogenase C-terminal domain-like"/>
    <property type="match status" value="1"/>
</dbReference>
<dbReference type="PIRSF" id="PIRSF000193">
    <property type="entry name" value="Pyrrol-5-carb_rd"/>
    <property type="match status" value="1"/>
</dbReference>
<feature type="domain" description="Pyrroline-5-carboxylate reductase catalytic N-terminal" evidence="8">
    <location>
        <begin position="9"/>
        <end position="92"/>
    </location>
</feature>
<gene>
    <name evidence="4 10" type="primary">proC</name>
    <name evidence="10" type="ORF">EHS15_05370</name>
</gene>
<name>A0A4R9M2L8_9LEPT</name>
<comment type="pathway">
    <text evidence="4 7">Amino-acid biosynthesis; L-proline biosynthesis; L-proline from L-glutamate 5-semialdehyde: step 1/1.</text>
</comment>
<evidence type="ECO:0000256" key="1">
    <source>
        <dbReference type="ARBA" id="ARBA00005525"/>
    </source>
</evidence>
<keyword evidence="4 7" id="KW-0641">Proline biosynthesis</keyword>
<dbReference type="InterPro" id="IPR029036">
    <property type="entry name" value="P5CR_dimer"/>
</dbReference>
<dbReference type="Pfam" id="PF03807">
    <property type="entry name" value="F420_oxidored"/>
    <property type="match status" value="1"/>
</dbReference>
<dbReference type="GO" id="GO:0055129">
    <property type="term" value="P:L-proline biosynthetic process"/>
    <property type="evidence" value="ECO:0007669"/>
    <property type="project" value="UniProtKB-UniRule"/>
</dbReference>
<evidence type="ECO:0000313" key="11">
    <source>
        <dbReference type="Proteomes" id="UP000298058"/>
    </source>
</evidence>
<evidence type="ECO:0000256" key="6">
    <source>
        <dbReference type="PIRSR" id="PIRSR000193-1"/>
    </source>
</evidence>
<keyword evidence="4 7" id="KW-0028">Amino-acid biosynthesis</keyword>
<comment type="function">
    <text evidence="4">Catalyzes the reduction of 1-pyrroline-5-carboxylate (PCA) to L-proline.</text>
</comment>
<keyword evidence="2 4" id="KW-0521">NADP</keyword>
<comment type="catalytic activity">
    <reaction evidence="4">
        <text>L-proline + NAD(+) = (S)-1-pyrroline-5-carboxylate + NADH + 2 H(+)</text>
        <dbReference type="Rhea" id="RHEA:14105"/>
        <dbReference type="ChEBI" id="CHEBI:15378"/>
        <dbReference type="ChEBI" id="CHEBI:17388"/>
        <dbReference type="ChEBI" id="CHEBI:57540"/>
        <dbReference type="ChEBI" id="CHEBI:57945"/>
        <dbReference type="ChEBI" id="CHEBI:60039"/>
        <dbReference type="EC" id="1.5.1.2"/>
    </reaction>
</comment>
<dbReference type="OrthoDB" id="9805754at2"/>
<comment type="catalytic activity">
    <reaction evidence="4 7">
        <text>L-proline + NADP(+) = (S)-1-pyrroline-5-carboxylate + NADPH + 2 H(+)</text>
        <dbReference type="Rhea" id="RHEA:14109"/>
        <dbReference type="ChEBI" id="CHEBI:15378"/>
        <dbReference type="ChEBI" id="CHEBI:17388"/>
        <dbReference type="ChEBI" id="CHEBI:57783"/>
        <dbReference type="ChEBI" id="CHEBI:58349"/>
        <dbReference type="ChEBI" id="CHEBI:60039"/>
        <dbReference type="EC" id="1.5.1.2"/>
    </reaction>
</comment>
<protein>
    <recommendedName>
        <fullName evidence="4 5">Pyrroline-5-carboxylate reductase</fullName>
        <shortName evidence="4">P5C reductase</shortName>
        <shortName evidence="4">P5CR</shortName>
        <ecNumber evidence="4 5">1.5.1.2</ecNumber>
    </recommendedName>
    <alternativeName>
        <fullName evidence="4">PCA reductase</fullName>
    </alternativeName>
</protein>
<proteinExistence type="inferred from homology"/>
<feature type="binding site" evidence="6">
    <location>
        <begin position="67"/>
        <end position="70"/>
    </location>
    <ligand>
        <name>NADP(+)</name>
        <dbReference type="ChEBI" id="CHEBI:58349"/>
    </ligand>
</feature>
<accession>A0A4R9M2L8</accession>
<dbReference type="GO" id="GO:0004735">
    <property type="term" value="F:pyrroline-5-carboxylate reductase activity"/>
    <property type="evidence" value="ECO:0007669"/>
    <property type="project" value="UniProtKB-UniRule"/>
</dbReference>
<dbReference type="EC" id="1.5.1.2" evidence="4 5"/>
<evidence type="ECO:0000256" key="7">
    <source>
        <dbReference type="RuleBase" id="RU003903"/>
    </source>
</evidence>
<keyword evidence="4" id="KW-0963">Cytoplasm</keyword>
<dbReference type="Pfam" id="PF14748">
    <property type="entry name" value="P5CR_dimer"/>
    <property type="match status" value="1"/>
</dbReference>
<dbReference type="UniPathway" id="UPA00098">
    <property type="reaction ID" value="UER00361"/>
</dbReference>
<keyword evidence="11" id="KW-1185">Reference proteome</keyword>
<comment type="caution">
    <text evidence="10">The sequence shown here is derived from an EMBL/GenBank/DDBJ whole genome shotgun (WGS) entry which is preliminary data.</text>
</comment>
<feature type="domain" description="Pyrroline-5-carboxylate reductase dimerisation" evidence="9">
    <location>
        <begin position="152"/>
        <end position="261"/>
    </location>
</feature>
<dbReference type="Proteomes" id="UP000298058">
    <property type="component" value="Unassembled WGS sequence"/>
</dbReference>
<dbReference type="AlphaFoldDB" id="A0A4R9M2L8"/>
<dbReference type="EMBL" id="RQHW01000016">
    <property type="protein sequence ID" value="TGN20125.1"/>
    <property type="molecule type" value="Genomic_DNA"/>
</dbReference>
<evidence type="ECO:0000259" key="8">
    <source>
        <dbReference type="Pfam" id="PF03807"/>
    </source>
</evidence>
<dbReference type="NCBIfam" id="TIGR00112">
    <property type="entry name" value="proC"/>
    <property type="match status" value="1"/>
</dbReference>
<dbReference type="PROSITE" id="PS00521">
    <property type="entry name" value="P5CR"/>
    <property type="match status" value="1"/>
</dbReference>
<dbReference type="Gene3D" id="3.40.50.720">
    <property type="entry name" value="NAD(P)-binding Rossmann-like Domain"/>
    <property type="match status" value="1"/>
</dbReference>
<organism evidence="10 11">
    <name type="scientific">Leptospira idonii</name>
    <dbReference type="NCBI Taxonomy" id="1193500"/>
    <lineage>
        <taxon>Bacteria</taxon>
        <taxon>Pseudomonadati</taxon>
        <taxon>Spirochaetota</taxon>
        <taxon>Spirochaetia</taxon>
        <taxon>Leptospirales</taxon>
        <taxon>Leptospiraceae</taxon>
        <taxon>Leptospira</taxon>
    </lineage>
</organism>
<dbReference type="InterPro" id="IPR036291">
    <property type="entry name" value="NAD(P)-bd_dom_sf"/>
</dbReference>
<dbReference type="InterPro" id="IPR000304">
    <property type="entry name" value="Pyrroline-COOH_reductase"/>
</dbReference>
<reference evidence="10" key="1">
    <citation type="journal article" date="2019" name="PLoS Negl. Trop. Dis.">
        <title>Revisiting the worldwide diversity of Leptospira species in the environment.</title>
        <authorList>
            <person name="Vincent A.T."/>
            <person name="Schiettekatte O."/>
            <person name="Bourhy P."/>
            <person name="Veyrier F.J."/>
            <person name="Picardeau M."/>
        </authorList>
    </citation>
    <scope>NUCLEOTIDE SEQUENCE [LARGE SCALE GENOMIC DNA]</scope>
    <source>
        <strain evidence="10">201300427</strain>
    </source>
</reference>
<dbReference type="HAMAP" id="MF_01925">
    <property type="entry name" value="P5C_reductase"/>
    <property type="match status" value="1"/>
</dbReference>
<evidence type="ECO:0000313" key="10">
    <source>
        <dbReference type="EMBL" id="TGN20125.1"/>
    </source>
</evidence>
<dbReference type="InterPro" id="IPR028939">
    <property type="entry name" value="P5C_Rdtase_cat_N"/>
</dbReference>
<comment type="similarity">
    <text evidence="1 4 7">Belongs to the pyrroline-5-carboxylate reductase family.</text>
</comment>
<dbReference type="RefSeq" id="WP_135759521.1">
    <property type="nucleotide sequence ID" value="NZ_RQHW01000016.1"/>
</dbReference>
<dbReference type="InterPro" id="IPR008927">
    <property type="entry name" value="6-PGluconate_DH-like_C_sf"/>
</dbReference>
<dbReference type="PANTHER" id="PTHR11645:SF0">
    <property type="entry name" value="PYRROLINE-5-CARBOXYLATE REDUCTASE 3"/>
    <property type="match status" value="1"/>
</dbReference>
<comment type="subcellular location">
    <subcellularLocation>
        <location evidence="4">Cytoplasm</location>
    </subcellularLocation>
</comment>